<dbReference type="InterPro" id="IPR008638">
    <property type="entry name" value="FhaB/CdiA-like_TPS"/>
</dbReference>
<gene>
    <name evidence="3" type="ORF">ABB22_14025</name>
</gene>
<accession>A0ABR5NH89</accession>
<keyword evidence="1" id="KW-0732">Signal</keyword>
<dbReference type="Pfam" id="PF05860">
    <property type="entry name" value="TPS"/>
    <property type="match status" value="1"/>
</dbReference>
<dbReference type="InterPro" id="IPR012334">
    <property type="entry name" value="Pectin_lyas_fold"/>
</dbReference>
<evidence type="ECO:0000256" key="1">
    <source>
        <dbReference type="SAM" id="SignalP"/>
    </source>
</evidence>
<dbReference type="NCBIfam" id="TIGR01901">
    <property type="entry name" value="adhes_NPXG"/>
    <property type="match status" value="1"/>
</dbReference>
<reference evidence="3 4" key="1">
    <citation type="submission" date="2015-05" db="EMBL/GenBank/DDBJ databases">
        <title>Genome sequencing and analysis of members of genus Stenotrophomonas.</title>
        <authorList>
            <person name="Patil P.P."/>
            <person name="Midha S."/>
            <person name="Patil P.B."/>
        </authorList>
    </citation>
    <scope>NUCLEOTIDE SEQUENCE [LARGE SCALE GENOMIC DNA]</scope>
    <source>
        <strain evidence="3 4">DSM 12575</strain>
    </source>
</reference>
<dbReference type="EMBL" id="LDJG01000023">
    <property type="protein sequence ID" value="KRG55487.1"/>
    <property type="molecule type" value="Genomic_DNA"/>
</dbReference>
<feature type="chain" id="PRO_5045124188" description="Filamentous haemagglutinin FhaB/tRNA nuclease CdiA-like TPS domain-containing protein" evidence="1">
    <location>
        <begin position="37"/>
        <end position="1216"/>
    </location>
</feature>
<dbReference type="PANTHER" id="PTHR12338:SF5">
    <property type="entry name" value="ANTIGEN 43-RELATED"/>
    <property type="match status" value="1"/>
</dbReference>
<name>A0ABR5NH89_9GAMM</name>
<evidence type="ECO:0000259" key="2">
    <source>
        <dbReference type="SMART" id="SM00912"/>
    </source>
</evidence>
<evidence type="ECO:0000313" key="3">
    <source>
        <dbReference type="EMBL" id="KRG55487.1"/>
    </source>
</evidence>
<organism evidence="3 4">
    <name type="scientific">Stenotrophomonas nitritireducens</name>
    <dbReference type="NCBI Taxonomy" id="83617"/>
    <lineage>
        <taxon>Bacteria</taxon>
        <taxon>Pseudomonadati</taxon>
        <taxon>Pseudomonadota</taxon>
        <taxon>Gammaproteobacteria</taxon>
        <taxon>Lysobacterales</taxon>
        <taxon>Lysobacteraceae</taxon>
        <taxon>Stenotrophomonas</taxon>
    </lineage>
</organism>
<dbReference type="Pfam" id="PF18676">
    <property type="entry name" value="MBG_2"/>
    <property type="match status" value="2"/>
</dbReference>
<evidence type="ECO:0000313" key="4">
    <source>
        <dbReference type="Proteomes" id="UP000050902"/>
    </source>
</evidence>
<dbReference type="PANTHER" id="PTHR12338">
    <property type="entry name" value="AUTOTRANSPORTER"/>
    <property type="match status" value="1"/>
</dbReference>
<protein>
    <recommendedName>
        <fullName evidence="2">Filamentous haemagglutinin FhaB/tRNA nuclease CdiA-like TPS domain-containing protein</fullName>
    </recommendedName>
</protein>
<feature type="signal peptide" evidence="1">
    <location>
        <begin position="1"/>
        <end position="36"/>
    </location>
</feature>
<keyword evidence="4" id="KW-1185">Reference proteome</keyword>
<dbReference type="RefSeq" id="WP_055769885.1">
    <property type="nucleotide sequence ID" value="NZ_LDJG01000023.1"/>
</dbReference>
<proteinExistence type="predicted"/>
<dbReference type="InterPro" id="IPR050909">
    <property type="entry name" value="Bact_Autotransporter_VF"/>
</dbReference>
<dbReference type="InterPro" id="IPR041286">
    <property type="entry name" value="MBG_2"/>
</dbReference>
<dbReference type="InterPro" id="IPR011050">
    <property type="entry name" value="Pectin_lyase_fold/virulence"/>
</dbReference>
<dbReference type="SMART" id="SM00912">
    <property type="entry name" value="Haemagg_act"/>
    <property type="match status" value="1"/>
</dbReference>
<feature type="domain" description="Filamentous haemagglutinin FhaB/tRNA nuclease CdiA-like TPS" evidence="2">
    <location>
        <begin position="40"/>
        <end position="167"/>
    </location>
</feature>
<dbReference type="Gene3D" id="2.160.20.10">
    <property type="entry name" value="Single-stranded right-handed beta-helix, Pectin lyase-like"/>
    <property type="match status" value="1"/>
</dbReference>
<comment type="caution">
    <text evidence="3">The sequence shown here is derived from an EMBL/GenBank/DDBJ whole genome shotgun (WGS) entry which is preliminary data.</text>
</comment>
<dbReference type="SUPFAM" id="SSF51126">
    <property type="entry name" value="Pectin lyase-like"/>
    <property type="match status" value="1"/>
</dbReference>
<sequence length="1216" mass="120691">MTPRIHRTLRHALSRHPLSMALAMAVLALPAAPALAQSRGTELPRGGNVTRGNATISYNPGAGDVIPVNAATTIRQTSRGAVIEWGSFSISEGNTVIFDHATSGGVTLNRVVGWAGDAPLASLIAGAINAPDGTVFLVNQSGITFAGSAQVNVGGIVASTLDIDDVDFSAGAASGRHVFAHAANGDPPAAVVVDRGATLTATRPDGTIALLGGSVENNGTLTGAGGSIGLIAGQSITLDPYGDGLTQFTITAPGDDGMAINHGVIASDGGSIDLRAGYLVETDGSLNVHSSGSRRGSITLAADNIQIGQDASLDASGAARGGSILLQAGETLVTGARASLRADGGSAGGTILTQAPWLDLRGLRVSAGGGSPGQWRIESGGDLALVPGNGSFGGYASLVSDTSVAGALSAGSDVGLQAGAAGGPTSQINIAPGVNVAATNPLPVTLSFRTPAGQIMGGVAASGASTGAWSLAGSAPLALVFDALSTIGLYGGALRTAGGSVSMGSRASSSEGITLSGMRIGSLGGSIALHGGTAQTYGVGIADSDIDSGGGDITIAGQSIGSGFRGITHGVFFDASTLIAGSGHIRVDGSSRDGTGILAYGASLRSTGLQLLGNGRAGVLLSATALYGGTGSIGIGGIANGVAADAGVALLQSSQIRGSGDLSVSGWSQHHHGIQVDSGSRLDGGGMVVLRAGSASADALQVDGAASSSGVLNLRTGAVSGDAVVDDDTAPMVLGGLFASARTLANLDTPVLVAGHAAYGGAITVADAIIRNGDLTLQNDGGTAGIQLDDVLDTGSHTLALSSGGDIGQTANAAITTRDLLVRANGNVALDAAANHVASDTLAGSAGGGFAFLNSAALALGTVSAIGTTGDSRTTPLTASGISAGGNVFVRSLAGNLTLRGNVSGNRVDLVSAGVLDNTGNASVSAADSWRIWASTWSGETRGGLAGSGGLPNLYGCTYAGACAVGVPATDNHFVYAAQPVLAIRFDDQSRVYGQQNPPLTYTVSAPLFADDRIALSAYTSATAASDTGSYAIDWKFDSPNPGYFLSVSPGTLLVTPALLTYVADPLSILMGQRLGTLHGTVTGFVNGDTLQTATTGTARFATDATPLSLPGDYAIVGSGLSARNYVFEQAPANATALNIGLVRQPTPPDYVLQPPDNYLYDLNIGQAGICPVDTPLGMKQESNGDTLGREWARVRTRPNLMSCLDSERENGCGDF</sequence>
<dbReference type="Proteomes" id="UP000050902">
    <property type="component" value="Unassembled WGS sequence"/>
</dbReference>